<dbReference type="Proteomes" id="UP000093523">
    <property type="component" value="Unassembled WGS sequence"/>
</dbReference>
<proteinExistence type="predicted"/>
<dbReference type="RefSeq" id="WP_065612148.1">
    <property type="nucleotide sequence ID" value="NZ_CAWMPN010000031.1"/>
</dbReference>
<name>A0A1B9NTI5_ALILO</name>
<dbReference type="AlphaFoldDB" id="A0A1B9NTI5"/>
<organism evidence="1 2">
    <name type="scientific">Aliivibrio logei</name>
    <name type="common">Vibrio logei</name>
    <dbReference type="NCBI Taxonomy" id="688"/>
    <lineage>
        <taxon>Bacteria</taxon>
        <taxon>Pseudomonadati</taxon>
        <taxon>Pseudomonadota</taxon>
        <taxon>Gammaproteobacteria</taxon>
        <taxon>Vibrionales</taxon>
        <taxon>Vibrionaceae</taxon>
        <taxon>Aliivibrio</taxon>
    </lineage>
</organism>
<gene>
    <name evidence="1" type="ORF">A6E04_19400</name>
</gene>
<evidence type="ECO:0000313" key="1">
    <source>
        <dbReference type="EMBL" id="OCH17022.1"/>
    </source>
</evidence>
<accession>A0A1B9NTI5</accession>
<dbReference type="OrthoDB" id="9994487at2"/>
<reference evidence="1 2" key="1">
    <citation type="submission" date="2016-06" db="EMBL/GenBank/DDBJ databases">
        <authorList>
            <person name="Kjaerup R.B."/>
            <person name="Dalgaard T.S."/>
            <person name="Juul-Madsen H.R."/>
        </authorList>
    </citation>
    <scope>NUCLEOTIDE SEQUENCE [LARGE SCALE GENOMIC DNA]</scope>
    <source>
        <strain evidence="1 2">1S159</strain>
    </source>
</reference>
<protein>
    <submittedName>
        <fullName evidence="1">Uncharacterized protein</fullName>
    </submittedName>
</protein>
<comment type="caution">
    <text evidence="1">The sequence shown here is derived from an EMBL/GenBank/DDBJ whole genome shotgun (WGS) entry which is preliminary data.</text>
</comment>
<sequence>MSWIMKFFKKLFQRESTQQPSKEYPTLKMISPDVVKMDFEAFRRNKGIRSQAKAASENFSARPKAQA</sequence>
<dbReference type="EMBL" id="MAJU01000031">
    <property type="protein sequence ID" value="OCH17022.1"/>
    <property type="molecule type" value="Genomic_DNA"/>
</dbReference>
<evidence type="ECO:0000313" key="2">
    <source>
        <dbReference type="Proteomes" id="UP000093523"/>
    </source>
</evidence>